<keyword evidence="6" id="KW-0812">Transmembrane</keyword>
<comment type="similarity">
    <text evidence="3">Belongs to the OpgD/OpgG family.</text>
</comment>
<dbReference type="UniPathway" id="UPA00637"/>
<evidence type="ECO:0000256" key="6">
    <source>
        <dbReference type="SAM" id="Phobius"/>
    </source>
</evidence>
<feature type="domain" description="Glucan biosynthesis periplasmic MdoG C-terminal" evidence="7">
    <location>
        <begin position="47"/>
        <end position="524"/>
    </location>
</feature>
<name>A0A8I1MA69_9PROT</name>
<dbReference type="EMBL" id="JAEKJW010000003">
    <property type="protein sequence ID" value="MBN8198122.1"/>
    <property type="molecule type" value="Genomic_DNA"/>
</dbReference>
<evidence type="ECO:0000256" key="4">
    <source>
        <dbReference type="ARBA" id="ARBA00022729"/>
    </source>
</evidence>
<feature type="transmembrane region" description="Helical" evidence="6">
    <location>
        <begin position="12"/>
        <end position="29"/>
    </location>
</feature>
<keyword evidence="6" id="KW-0472">Membrane</keyword>
<dbReference type="InterPro" id="IPR014438">
    <property type="entry name" value="Glucan_biosyn_MdoG/MdoD"/>
</dbReference>
<evidence type="ECO:0000256" key="2">
    <source>
        <dbReference type="ARBA" id="ARBA00005001"/>
    </source>
</evidence>
<dbReference type="InterPro" id="IPR006311">
    <property type="entry name" value="TAT_signal"/>
</dbReference>
<comment type="caution">
    <text evidence="8">The sequence shown here is derived from an EMBL/GenBank/DDBJ whole genome shotgun (WGS) entry which is preliminary data.</text>
</comment>
<evidence type="ECO:0000313" key="8">
    <source>
        <dbReference type="EMBL" id="MBN8198122.1"/>
    </source>
</evidence>
<keyword evidence="4" id="KW-0732">Signal</keyword>
<gene>
    <name evidence="8" type="ORF">JF547_16755</name>
</gene>
<dbReference type="InterPro" id="IPR014718">
    <property type="entry name" value="GH-type_carb-bd"/>
</dbReference>
<evidence type="ECO:0000259" key="7">
    <source>
        <dbReference type="Pfam" id="PF04349"/>
    </source>
</evidence>
<reference evidence="8" key="1">
    <citation type="submission" date="2020-12" db="EMBL/GenBank/DDBJ databases">
        <title>Oil enriched cultivation method for isolating marine PHA-producing bacteria.</title>
        <authorList>
            <person name="Zheng W."/>
            <person name="Yu S."/>
            <person name="Huang Y."/>
        </authorList>
    </citation>
    <scope>NUCLEOTIDE SEQUENCE</scope>
    <source>
        <strain evidence="8">SY-2-3</strain>
    </source>
</reference>
<dbReference type="GO" id="GO:0003824">
    <property type="term" value="F:catalytic activity"/>
    <property type="evidence" value="ECO:0007669"/>
    <property type="project" value="InterPro"/>
</dbReference>
<dbReference type="Gene3D" id="2.60.40.10">
    <property type="entry name" value="Immunoglobulins"/>
    <property type="match status" value="1"/>
</dbReference>
<dbReference type="SUPFAM" id="SSF74650">
    <property type="entry name" value="Galactose mutarotase-like"/>
    <property type="match status" value="1"/>
</dbReference>
<keyword evidence="6" id="KW-1133">Transmembrane helix</keyword>
<comment type="subcellular location">
    <subcellularLocation>
        <location evidence="1">Periplasm</location>
    </subcellularLocation>
</comment>
<evidence type="ECO:0000256" key="3">
    <source>
        <dbReference type="ARBA" id="ARBA00009284"/>
    </source>
</evidence>
<dbReference type="FunFam" id="2.70.98.10:FF:000001">
    <property type="entry name" value="Glucans biosynthesis protein G"/>
    <property type="match status" value="1"/>
</dbReference>
<dbReference type="GO" id="GO:0030246">
    <property type="term" value="F:carbohydrate binding"/>
    <property type="evidence" value="ECO:0007669"/>
    <property type="project" value="InterPro"/>
</dbReference>
<evidence type="ECO:0000256" key="5">
    <source>
        <dbReference type="ARBA" id="ARBA00022764"/>
    </source>
</evidence>
<evidence type="ECO:0000313" key="9">
    <source>
        <dbReference type="Proteomes" id="UP000664405"/>
    </source>
</evidence>
<dbReference type="SUPFAM" id="SSF81296">
    <property type="entry name" value="E set domains"/>
    <property type="match status" value="1"/>
</dbReference>
<dbReference type="GO" id="GO:0051274">
    <property type="term" value="P:beta-glucan biosynthetic process"/>
    <property type="evidence" value="ECO:0007669"/>
    <property type="project" value="TreeGrafter"/>
</dbReference>
<sequence>MHMTTSVERRRFLKSIAAAGLILPGMSIYQHALAEVPGLDLGAGQPFDFADLIARAKSMAQAAYEPPVAPNPEIVGRIDYDTHGKLHYKRDHSPFSDGSGTYPVTFFHLGMYFAKPVHMYLLEDGTAREVIYKPDYFDMPADSIARQLPENSGFAGFRLHEELSRDDWKTQDWAAFLGASYFRAIGDEGQYGLSARGIAVNTATSQPEEFPDFRQFFIEPAKNAEDPVTIYALLDGPSITGAYKFLLYRGQGVTMDIEKHLFVRRDIERLGIAPLTSMFWYSEQNKSFRFDWRPEVHDSDGLELWTGSGERIWRQLNNPETIRASAFADHNPRGFGLMQRDRDVKNYLDGVRYHRRPSLWVEPQEDWNDGAVQLIEIPTDDEIHDNIAAFWVPNAPAKTGNSYQFKYRLHWQAHNPFPVAELAKATSTRMGRGGEPGTNRPKDEVKFSVEFEGDVLGTLAYGEFPEIVVSTSRGEITRTKIEPIMDTRIWRAAFDLKAAGTDPVDLRMYLKRGDAPLSETWMFQHLPALGNQHQG</sequence>
<dbReference type="Gene3D" id="2.70.98.10">
    <property type="match status" value="1"/>
</dbReference>
<dbReference type="Pfam" id="PF04349">
    <property type="entry name" value="MdoG"/>
    <property type="match status" value="1"/>
</dbReference>
<protein>
    <submittedName>
        <fullName evidence="8">Glucan biosynthesis protein D</fullName>
    </submittedName>
</protein>
<dbReference type="Proteomes" id="UP000664405">
    <property type="component" value="Unassembled WGS sequence"/>
</dbReference>
<accession>A0A8I1MA69</accession>
<dbReference type="AlphaFoldDB" id="A0A8I1MA69"/>
<comment type="pathway">
    <text evidence="2">Glycan metabolism; osmoregulated periplasmic glucan (OPG) biosynthesis.</text>
</comment>
<organism evidence="8 9">
    <name type="scientific">Thalassospira povalilytica</name>
    <dbReference type="NCBI Taxonomy" id="732237"/>
    <lineage>
        <taxon>Bacteria</taxon>
        <taxon>Pseudomonadati</taxon>
        <taxon>Pseudomonadota</taxon>
        <taxon>Alphaproteobacteria</taxon>
        <taxon>Rhodospirillales</taxon>
        <taxon>Thalassospiraceae</taxon>
        <taxon>Thalassospira</taxon>
    </lineage>
</organism>
<dbReference type="InterPro" id="IPR013783">
    <property type="entry name" value="Ig-like_fold"/>
</dbReference>
<proteinExistence type="inferred from homology"/>
<dbReference type="InterPro" id="IPR014756">
    <property type="entry name" value="Ig_E-set"/>
</dbReference>
<dbReference type="PANTHER" id="PTHR30504">
    <property type="entry name" value="GLUCANS BIOSYNTHESIS PROTEIN"/>
    <property type="match status" value="1"/>
</dbReference>
<dbReference type="PIRSF" id="PIRSF006281">
    <property type="entry name" value="MdoG"/>
    <property type="match status" value="1"/>
</dbReference>
<dbReference type="PROSITE" id="PS51318">
    <property type="entry name" value="TAT"/>
    <property type="match status" value="1"/>
</dbReference>
<dbReference type="PANTHER" id="PTHR30504:SF3">
    <property type="entry name" value="GLUCANS BIOSYNTHESIS PROTEIN D"/>
    <property type="match status" value="1"/>
</dbReference>
<keyword evidence="5" id="KW-0574">Periplasm</keyword>
<evidence type="ECO:0000256" key="1">
    <source>
        <dbReference type="ARBA" id="ARBA00004418"/>
    </source>
</evidence>
<dbReference type="InterPro" id="IPR011013">
    <property type="entry name" value="Gal_mutarotase_sf_dom"/>
</dbReference>
<dbReference type="InterPro" id="IPR007444">
    <property type="entry name" value="Glucan_biosyn_MdoG_C"/>
</dbReference>
<dbReference type="GO" id="GO:0030288">
    <property type="term" value="C:outer membrane-bounded periplasmic space"/>
    <property type="evidence" value="ECO:0007669"/>
    <property type="project" value="TreeGrafter"/>
</dbReference>